<keyword evidence="2" id="KW-1185">Reference proteome</keyword>
<accession>A0ABD5PIQ8</accession>
<organism evidence="1 2">
    <name type="scientific">Halobium salinum</name>
    <dbReference type="NCBI Taxonomy" id="1364940"/>
    <lineage>
        <taxon>Archaea</taxon>
        <taxon>Methanobacteriati</taxon>
        <taxon>Methanobacteriota</taxon>
        <taxon>Stenosarchaea group</taxon>
        <taxon>Halobacteria</taxon>
        <taxon>Halobacteriales</taxon>
        <taxon>Haloferacaceae</taxon>
        <taxon>Halobium</taxon>
    </lineage>
</organism>
<dbReference type="Proteomes" id="UP001595921">
    <property type="component" value="Unassembled WGS sequence"/>
</dbReference>
<sequence length="105" mass="11891">MDDELQRLREQHPKLYGALLSSLEEVLEGVESCSRPYPSGRQVRDAVQSPTTDVRNYGQALTSLVKLGIIDIYTERANSNRYDLTNTDYSRLRLLEECIAADLEG</sequence>
<protein>
    <recommendedName>
        <fullName evidence="3">Transcriptional regulator</fullName>
    </recommendedName>
</protein>
<evidence type="ECO:0008006" key="3">
    <source>
        <dbReference type="Google" id="ProtNLM"/>
    </source>
</evidence>
<evidence type="ECO:0000313" key="2">
    <source>
        <dbReference type="Proteomes" id="UP001595921"/>
    </source>
</evidence>
<gene>
    <name evidence="1" type="ORF">ACFO0N_21825</name>
</gene>
<dbReference type="RefSeq" id="WP_267620939.1">
    <property type="nucleotide sequence ID" value="NZ_JAODIW010000005.1"/>
</dbReference>
<evidence type="ECO:0000313" key="1">
    <source>
        <dbReference type="EMBL" id="MFC4360593.1"/>
    </source>
</evidence>
<reference evidence="1 2" key="1">
    <citation type="journal article" date="2019" name="Int. J. Syst. Evol. Microbiol.">
        <title>The Global Catalogue of Microorganisms (GCM) 10K type strain sequencing project: providing services to taxonomists for standard genome sequencing and annotation.</title>
        <authorList>
            <consortium name="The Broad Institute Genomics Platform"/>
            <consortium name="The Broad Institute Genome Sequencing Center for Infectious Disease"/>
            <person name="Wu L."/>
            <person name="Ma J."/>
        </authorList>
    </citation>
    <scope>NUCLEOTIDE SEQUENCE [LARGE SCALE GENOMIC DNA]</scope>
    <source>
        <strain evidence="1 2">CGMCC 1.12553</strain>
    </source>
</reference>
<dbReference type="EMBL" id="JBHSDS010000017">
    <property type="protein sequence ID" value="MFC4360593.1"/>
    <property type="molecule type" value="Genomic_DNA"/>
</dbReference>
<proteinExistence type="predicted"/>
<dbReference type="AlphaFoldDB" id="A0ABD5PIQ8"/>
<comment type="caution">
    <text evidence="1">The sequence shown here is derived from an EMBL/GenBank/DDBJ whole genome shotgun (WGS) entry which is preliminary data.</text>
</comment>
<name>A0ABD5PIQ8_9EURY</name>